<accession>A0A314XMY6</accession>
<dbReference type="PANTHER" id="PTHR24209:SF31">
    <property type="entry name" value="PROTEIN DA1-LIKE ISOFORM X1"/>
    <property type="match status" value="1"/>
</dbReference>
<evidence type="ECO:0000313" key="2">
    <source>
        <dbReference type="Proteomes" id="UP000250321"/>
    </source>
</evidence>
<evidence type="ECO:0008006" key="3">
    <source>
        <dbReference type="Google" id="ProtNLM"/>
    </source>
</evidence>
<evidence type="ECO:0000313" key="1">
    <source>
        <dbReference type="EMBL" id="PQP93726.1"/>
    </source>
</evidence>
<proteinExistence type="predicted"/>
<sequence length="137" mass="16178">MGNTCCSRVPKQPPPIILRMPTFPECHVCNSKIERWDDSRKLTFWGSEFCKIHLRDGTPWCSGCERFETQGQRGYVNLEDGRKLCEDCESIAIFDPSKCNRLIEKMREFYKELKLEVDKDIPILLVDKHYMDKWQVT</sequence>
<dbReference type="STRING" id="2094558.A0A314XMY6"/>
<organism evidence="1 2">
    <name type="scientific">Prunus yedoensis var. nudiflora</name>
    <dbReference type="NCBI Taxonomy" id="2094558"/>
    <lineage>
        <taxon>Eukaryota</taxon>
        <taxon>Viridiplantae</taxon>
        <taxon>Streptophyta</taxon>
        <taxon>Embryophyta</taxon>
        <taxon>Tracheophyta</taxon>
        <taxon>Spermatophyta</taxon>
        <taxon>Magnoliopsida</taxon>
        <taxon>eudicotyledons</taxon>
        <taxon>Gunneridae</taxon>
        <taxon>Pentapetalae</taxon>
        <taxon>rosids</taxon>
        <taxon>fabids</taxon>
        <taxon>Rosales</taxon>
        <taxon>Rosaceae</taxon>
        <taxon>Amygdaloideae</taxon>
        <taxon>Amygdaleae</taxon>
        <taxon>Prunus</taxon>
    </lineage>
</organism>
<protein>
    <recommendedName>
        <fullName evidence="3">LIM zinc-binding domain-containing protein</fullName>
    </recommendedName>
</protein>
<name>A0A314XMY6_PRUYE</name>
<dbReference type="PANTHER" id="PTHR24209">
    <property type="entry name" value="PROTEIN DA1-RELATED 2"/>
    <property type="match status" value="1"/>
</dbReference>
<gene>
    <name evidence="1" type="ORF">Pyn_11487</name>
</gene>
<dbReference type="InterPro" id="IPR045218">
    <property type="entry name" value="DA1-like"/>
</dbReference>
<dbReference type="OrthoDB" id="1163622at2759"/>
<dbReference type="GO" id="GO:0043130">
    <property type="term" value="F:ubiquitin binding"/>
    <property type="evidence" value="ECO:0007669"/>
    <property type="project" value="TreeGrafter"/>
</dbReference>
<reference evidence="1 2" key="1">
    <citation type="submission" date="2018-02" db="EMBL/GenBank/DDBJ databases">
        <title>Draft genome of wild Prunus yedoensis var. nudiflora.</title>
        <authorList>
            <person name="Baek S."/>
            <person name="Kim J.-H."/>
            <person name="Choi K."/>
            <person name="Kim G.-B."/>
            <person name="Cho A."/>
            <person name="Jang H."/>
            <person name="Shin C.-H."/>
            <person name="Yu H.-J."/>
            <person name="Mun J.-H."/>
        </authorList>
    </citation>
    <scope>NUCLEOTIDE SEQUENCE [LARGE SCALE GENOMIC DNA]</scope>
    <source>
        <strain evidence="2">cv. Jeju island</strain>
        <tissue evidence="1">Leaf</tissue>
    </source>
</reference>
<dbReference type="AlphaFoldDB" id="A0A314XMY6"/>
<dbReference type="Proteomes" id="UP000250321">
    <property type="component" value="Unassembled WGS sequence"/>
</dbReference>
<comment type="caution">
    <text evidence="1">The sequence shown here is derived from an EMBL/GenBank/DDBJ whole genome shotgun (WGS) entry which is preliminary data.</text>
</comment>
<dbReference type="EMBL" id="PJQY01002436">
    <property type="protein sequence ID" value="PQP93726.1"/>
    <property type="molecule type" value="Genomic_DNA"/>
</dbReference>
<keyword evidence="2" id="KW-1185">Reference proteome</keyword>